<keyword evidence="4 6" id="KW-1133">Transmembrane helix</keyword>
<feature type="transmembrane region" description="Helical" evidence="6">
    <location>
        <begin position="12"/>
        <end position="36"/>
    </location>
</feature>
<feature type="transmembrane region" description="Helical" evidence="6">
    <location>
        <begin position="57"/>
        <end position="83"/>
    </location>
</feature>
<feature type="transmembrane region" description="Helical" evidence="6">
    <location>
        <begin position="165"/>
        <end position="189"/>
    </location>
</feature>
<dbReference type="EMBL" id="ACZL01000045">
    <property type="protein sequence ID" value="EHI54682.1"/>
    <property type="molecule type" value="Genomic_DNA"/>
</dbReference>
<evidence type="ECO:0000256" key="2">
    <source>
        <dbReference type="ARBA" id="ARBA00006143"/>
    </source>
</evidence>
<comment type="similarity">
    <text evidence="2">Belongs to the DsbD family.</text>
</comment>
<dbReference type="AlphaFoldDB" id="G5GKP8"/>
<dbReference type="Proteomes" id="UP000003011">
    <property type="component" value="Unassembled WGS sequence"/>
</dbReference>
<dbReference type="InterPro" id="IPR003834">
    <property type="entry name" value="Cyt_c_assmbl_TM_dom"/>
</dbReference>
<dbReference type="GO" id="GO:0016020">
    <property type="term" value="C:membrane"/>
    <property type="evidence" value="ECO:0007669"/>
    <property type="project" value="UniProtKB-SubCell"/>
</dbReference>
<dbReference type="Pfam" id="PF02683">
    <property type="entry name" value="DsbD_TM"/>
    <property type="match status" value="1"/>
</dbReference>
<comment type="caution">
    <text evidence="8">The sequence shown here is derived from an EMBL/GenBank/DDBJ whole genome shotgun (WGS) entry which is preliminary data.</text>
</comment>
<dbReference type="PANTHER" id="PTHR31272:SF4">
    <property type="entry name" value="CYTOCHROME C-TYPE BIOGENESIS PROTEIN HI_1454-RELATED"/>
    <property type="match status" value="1"/>
</dbReference>
<dbReference type="STRING" id="679200.HMPREF9333_02141"/>
<gene>
    <name evidence="8" type="ORF">HMPREF9333_02141</name>
</gene>
<keyword evidence="5 6" id="KW-0472">Membrane</keyword>
<evidence type="ECO:0000256" key="5">
    <source>
        <dbReference type="ARBA" id="ARBA00023136"/>
    </source>
</evidence>
<reference evidence="8 9" key="1">
    <citation type="submission" date="2011-08" db="EMBL/GenBank/DDBJ databases">
        <title>The Genome Sequence of Johnsonella ignava ATCC 51276.</title>
        <authorList>
            <consortium name="The Broad Institute Genome Sequencing Platform"/>
            <person name="Earl A."/>
            <person name="Ward D."/>
            <person name="Feldgarden M."/>
            <person name="Gevers D."/>
            <person name="Izard J."/>
            <person name="Blanton J.M."/>
            <person name="Baranova O.V."/>
            <person name="Dewhirst F.E."/>
            <person name="Young S.K."/>
            <person name="Zeng Q."/>
            <person name="Gargeya S."/>
            <person name="Fitzgerald M."/>
            <person name="Haas B."/>
            <person name="Abouelleil A."/>
            <person name="Alvarado L."/>
            <person name="Arachchi H.M."/>
            <person name="Berlin A."/>
            <person name="Brown A."/>
            <person name="Chapman S.B."/>
            <person name="Chen Z."/>
            <person name="Dunbar C."/>
            <person name="Freedman E."/>
            <person name="Gearin G."/>
            <person name="Gellesch M."/>
            <person name="Goldberg J."/>
            <person name="Griggs A."/>
            <person name="Gujja S."/>
            <person name="Heiman D."/>
            <person name="Howarth C."/>
            <person name="Larson L."/>
            <person name="Lui A."/>
            <person name="MacDonald P.J.P."/>
            <person name="Montmayeur A."/>
            <person name="Murphy C."/>
            <person name="Neiman D."/>
            <person name="Pearson M."/>
            <person name="Priest M."/>
            <person name="Roberts A."/>
            <person name="Saif S."/>
            <person name="Shea T."/>
            <person name="Shenoy N."/>
            <person name="Sisk P."/>
            <person name="Stolte C."/>
            <person name="Sykes S."/>
            <person name="Wortman J."/>
            <person name="Nusbaum C."/>
            <person name="Birren B."/>
        </authorList>
    </citation>
    <scope>NUCLEOTIDE SEQUENCE [LARGE SCALE GENOMIC DNA]</scope>
    <source>
        <strain evidence="8 9">ATCC 51276</strain>
    </source>
</reference>
<name>G5GKP8_9FIRM</name>
<dbReference type="InterPro" id="IPR051790">
    <property type="entry name" value="Cytochrome_c-biogenesis_DsbD"/>
</dbReference>
<evidence type="ECO:0000256" key="1">
    <source>
        <dbReference type="ARBA" id="ARBA00004141"/>
    </source>
</evidence>
<dbReference type="RefSeq" id="WP_005542114.1">
    <property type="nucleotide sequence ID" value="NZ_JH378841.1"/>
</dbReference>
<organism evidence="8 9">
    <name type="scientific">Johnsonella ignava ATCC 51276</name>
    <dbReference type="NCBI Taxonomy" id="679200"/>
    <lineage>
        <taxon>Bacteria</taxon>
        <taxon>Bacillati</taxon>
        <taxon>Bacillota</taxon>
        <taxon>Clostridia</taxon>
        <taxon>Lachnospirales</taxon>
        <taxon>Lachnospiraceae</taxon>
        <taxon>Johnsonella</taxon>
    </lineage>
</organism>
<evidence type="ECO:0000313" key="9">
    <source>
        <dbReference type="Proteomes" id="UP000003011"/>
    </source>
</evidence>
<feature type="transmembrane region" description="Helical" evidence="6">
    <location>
        <begin position="89"/>
        <end position="110"/>
    </location>
</feature>
<evidence type="ECO:0000256" key="3">
    <source>
        <dbReference type="ARBA" id="ARBA00022692"/>
    </source>
</evidence>
<keyword evidence="3 6" id="KW-0812">Transmembrane</keyword>
<dbReference type="GO" id="GO:0017004">
    <property type="term" value="P:cytochrome complex assembly"/>
    <property type="evidence" value="ECO:0007669"/>
    <property type="project" value="InterPro"/>
</dbReference>
<evidence type="ECO:0000256" key="4">
    <source>
        <dbReference type="ARBA" id="ARBA00022989"/>
    </source>
</evidence>
<dbReference type="PANTHER" id="PTHR31272">
    <property type="entry name" value="CYTOCHROME C-TYPE BIOGENESIS PROTEIN HI_1454-RELATED"/>
    <property type="match status" value="1"/>
</dbReference>
<feature type="transmembrane region" description="Helical" evidence="6">
    <location>
        <begin position="210"/>
        <end position="234"/>
    </location>
</feature>
<feature type="transmembrane region" description="Helical" evidence="6">
    <location>
        <begin position="131"/>
        <end position="159"/>
    </location>
</feature>
<sequence length="238" mass="25524">MFAGEKILISTVFIAGFASFFLPCTFPVIPVYLGILTDADGEYKKLKLGRLTLNTGAILKTATFVLGLAASFVALGIGAGFLGKLLTNRWLYVIAGLIIIVLGIHQMDLIHIKKLDDISGVKIQNDKAGALGTFLMGVSFSIGWTPCVGPILGAVITAASTQGTALYGAFLMLVYTLGLMVPFIIMVAASDFAMSKFDVLKKNIMTFKRIGGGFIVIMGVMVMFRQIGAITAFFERLF</sequence>
<evidence type="ECO:0000256" key="6">
    <source>
        <dbReference type="SAM" id="Phobius"/>
    </source>
</evidence>
<proteinExistence type="inferred from homology"/>
<dbReference type="eggNOG" id="COG0785">
    <property type="taxonomic scope" value="Bacteria"/>
</dbReference>
<feature type="domain" description="Cytochrome C biogenesis protein transmembrane" evidence="7">
    <location>
        <begin position="8"/>
        <end position="201"/>
    </location>
</feature>
<evidence type="ECO:0000313" key="8">
    <source>
        <dbReference type="EMBL" id="EHI54682.1"/>
    </source>
</evidence>
<keyword evidence="9" id="KW-1185">Reference proteome</keyword>
<dbReference type="HOGENOM" id="CLU_053225_2_0_9"/>
<dbReference type="OrthoDB" id="9809733at2"/>
<dbReference type="PATRIC" id="fig|679200.3.peg.2250"/>
<comment type="subcellular location">
    <subcellularLocation>
        <location evidence="1">Membrane</location>
        <topology evidence="1">Multi-pass membrane protein</topology>
    </subcellularLocation>
</comment>
<protein>
    <recommendedName>
        <fullName evidence="7">Cytochrome C biogenesis protein transmembrane domain-containing protein</fullName>
    </recommendedName>
</protein>
<accession>G5GKP8</accession>
<evidence type="ECO:0000259" key="7">
    <source>
        <dbReference type="Pfam" id="PF02683"/>
    </source>
</evidence>